<dbReference type="RefSeq" id="WP_338886315.1">
    <property type="nucleotide sequence ID" value="NZ_CP147846.1"/>
</dbReference>
<name>A0ABZ2PG09_9NOCA</name>
<gene>
    <name evidence="2" type="ORF">WDS16_16545</name>
</gene>
<feature type="chain" id="PRO_5046331744" evidence="1">
    <location>
        <begin position="29"/>
        <end position="379"/>
    </location>
</feature>
<dbReference type="Pfam" id="PF03583">
    <property type="entry name" value="LIP"/>
    <property type="match status" value="1"/>
</dbReference>
<dbReference type="PIRSF" id="PIRSF029171">
    <property type="entry name" value="Esterase_LipA"/>
    <property type="match status" value="1"/>
</dbReference>
<dbReference type="PANTHER" id="PTHR34853">
    <property type="match status" value="1"/>
</dbReference>
<proteinExistence type="predicted"/>
<dbReference type="Gene3D" id="3.40.50.1820">
    <property type="entry name" value="alpha/beta hydrolase"/>
    <property type="match status" value="1"/>
</dbReference>
<dbReference type="SUPFAM" id="SSF53474">
    <property type="entry name" value="alpha/beta-Hydrolases"/>
    <property type="match status" value="1"/>
</dbReference>
<evidence type="ECO:0000313" key="2">
    <source>
        <dbReference type="EMBL" id="WXG66877.1"/>
    </source>
</evidence>
<protein>
    <submittedName>
        <fullName evidence="2">Lipase family protein</fullName>
    </submittedName>
</protein>
<dbReference type="InterPro" id="IPR005152">
    <property type="entry name" value="Lipase_secreted"/>
</dbReference>
<sequence>MAIRSTLILSTAAALLGGVGMFTPIADATPATSIDVLPRLIDGAAAGYALSYPTIDEHGRPAIARGQVYLPSGTPPAGGWPVVSWAKGTVGVGDSCAMSTALDDGVAEDPMAVELSKPLLTALLRSGTAVVSTDYIGLGTTDAHHYLNSVSEANAVTDIVGAAADELPELSRTWVAAGHSQGGAAALTTGARADIYGEESDFRGVMAFAPSSNLEAILPLLSPSTPRITPLDNITATLIYVLYGLRDSRPDIDVDSYLTELGRDYLAQADDTCISELRQRVIDVAPQQLLTRPLSDPAMASALHEYLAVPTTGYTRPVAIEQGLADTVVPPALTTALSAELVAAGVRDVTYLPVPGATHHDVISATVDDALPRILAMVR</sequence>
<accession>A0ABZ2PG09</accession>
<keyword evidence="1" id="KW-0732">Signal</keyword>
<dbReference type="EMBL" id="CP147846">
    <property type="protein sequence ID" value="WXG66877.1"/>
    <property type="molecule type" value="Genomic_DNA"/>
</dbReference>
<evidence type="ECO:0000313" key="3">
    <source>
        <dbReference type="Proteomes" id="UP001432000"/>
    </source>
</evidence>
<reference evidence="2 3" key="1">
    <citation type="submission" date="2024-03" db="EMBL/GenBank/DDBJ databases">
        <title>Natural products discovery in diverse microorganisms through a two-stage MS feature dereplication strategy.</title>
        <authorList>
            <person name="Zhang R."/>
        </authorList>
    </citation>
    <scope>NUCLEOTIDE SEQUENCE [LARGE SCALE GENOMIC DNA]</scope>
    <source>
        <strain evidence="2 3">18930</strain>
    </source>
</reference>
<dbReference type="PANTHER" id="PTHR34853:SF1">
    <property type="entry name" value="LIPASE 5"/>
    <property type="match status" value="1"/>
</dbReference>
<dbReference type="Proteomes" id="UP001432000">
    <property type="component" value="Chromosome"/>
</dbReference>
<feature type="signal peptide" evidence="1">
    <location>
        <begin position="1"/>
        <end position="28"/>
    </location>
</feature>
<keyword evidence="3" id="KW-1185">Reference proteome</keyword>
<evidence type="ECO:0000256" key="1">
    <source>
        <dbReference type="SAM" id="SignalP"/>
    </source>
</evidence>
<organism evidence="2 3">
    <name type="scientific">Rhodococcus sovatensis</name>
    <dbReference type="NCBI Taxonomy" id="1805840"/>
    <lineage>
        <taxon>Bacteria</taxon>
        <taxon>Bacillati</taxon>
        <taxon>Actinomycetota</taxon>
        <taxon>Actinomycetes</taxon>
        <taxon>Mycobacteriales</taxon>
        <taxon>Nocardiaceae</taxon>
        <taxon>Rhodococcus</taxon>
    </lineage>
</organism>
<dbReference type="InterPro" id="IPR029058">
    <property type="entry name" value="AB_hydrolase_fold"/>
</dbReference>